<dbReference type="PANTHER" id="PTHR30157">
    <property type="entry name" value="FERRIC REDUCTASE, NADPH-DEPENDENT"/>
    <property type="match status" value="1"/>
</dbReference>
<dbReference type="InterPro" id="IPR039261">
    <property type="entry name" value="FNR_nucleotide-bd"/>
</dbReference>
<organism evidence="3 4">
    <name type="scientific">Paractinoplanes brasiliensis</name>
    <dbReference type="NCBI Taxonomy" id="52695"/>
    <lineage>
        <taxon>Bacteria</taxon>
        <taxon>Bacillati</taxon>
        <taxon>Actinomycetota</taxon>
        <taxon>Actinomycetes</taxon>
        <taxon>Micromonosporales</taxon>
        <taxon>Micromonosporaceae</taxon>
        <taxon>Paractinoplanes</taxon>
    </lineage>
</organism>
<evidence type="ECO:0000259" key="2">
    <source>
        <dbReference type="PROSITE" id="PS51384"/>
    </source>
</evidence>
<dbReference type="PANTHER" id="PTHR30157:SF0">
    <property type="entry name" value="NADPH-DEPENDENT FERRIC-CHELATE REDUCTASE"/>
    <property type="match status" value="1"/>
</dbReference>
<name>A0A4R6JW76_9ACTN</name>
<dbReference type="InterPro" id="IPR017927">
    <property type="entry name" value="FAD-bd_FR_type"/>
</dbReference>
<dbReference type="RefSeq" id="WP_133875116.1">
    <property type="nucleotide sequence ID" value="NZ_BOMD01000015.1"/>
</dbReference>
<protein>
    <submittedName>
        <fullName evidence="3">NADPH-dependent ferric siderophore reductase</fullName>
    </submittedName>
</protein>
<dbReference type="CDD" id="cd06193">
    <property type="entry name" value="siderophore_interacting"/>
    <property type="match status" value="1"/>
</dbReference>
<dbReference type="FunFam" id="2.40.30.10:FF:000131">
    <property type="entry name" value="NADPH-dependent ferric siderophore reductase"/>
    <property type="match status" value="1"/>
</dbReference>
<dbReference type="InterPro" id="IPR017938">
    <property type="entry name" value="Riboflavin_synthase-like_b-brl"/>
</dbReference>
<dbReference type="InterPro" id="IPR039374">
    <property type="entry name" value="SIP_fam"/>
</dbReference>
<dbReference type="GO" id="GO:0016491">
    <property type="term" value="F:oxidoreductase activity"/>
    <property type="evidence" value="ECO:0007669"/>
    <property type="project" value="InterPro"/>
</dbReference>
<gene>
    <name evidence="3" type="ORF">C8E87_4749</name>
</gene>
<dbReference type="InterPro" id="IPR007037">
    <property type="entry name" value="SIP_rossman_dom"/>
</dbReference>
<proteinExistence type="predicted"/>
<feature type="domain" description="FAD-binding FR-type" evidence="2">
    <location>
        <begin position="7"/>
        <end position="132"/>
    </location>
</feature>
<sequence length="276" mass="30501">MADRPARPATEAVVTRVEQLTPHMIRVVLGGDGLARIQAGDCTDHYVKILFPKPGAVYPEPFDMGTIRATVAPEDWPVVRTYTVRKWRPEVPELWVDFVVHGDEGIAGPWAAAAKPGDVVRFMGPGGGYAPDPGADWHLLAGDESALPAIAAALEGMPAGARVRAYVEIENADEEQKLECPGDLELTWLRRGGRPVGEALVEAVRGSDFPAGQVHAFVHGEANFVRDLRRYLKNERGIPMSRLSISGYWRRGMNEDGWQSSKREWNQQVEQEQDRS</sequence>
<evidence type="ECO:0000256" key="1">
    <source>
        <dbReference type="SAM" id="MobiDB-lite"/>
    </source>
</evidence>
<dbReference type="Gene3D" id="2.40.30.10">
    <property type="entry name" value="Translation factors"/>
    <property type="match status" value="1"/>
</dbReference>
<dbReference type="OrthoDB" id="3291337at2"/>
<comment type="caution">
    <text evidence="3">The sequence shown here is derived from an EMBL/GenBank/DDBJ whole genome shotgun (WGS) entry which is preliminary data.</text>
</comment>
<dbReference type="EMBL" id="SNWR01000001">
    <property type="protein sequence ID" value="TDO41023.1"/>
    <property type="molecule type" value="Genomic_DNA"/>
</dbReference>
<dbReference type="Gene3D" id="3.40.50.80">
    <property type="entry name" value="Nucleotide-binding domain of ferredoxin-NADP reductase (FNR) module"/>
    <property type="match status" value="1"/>
</dbReference>
<dbReference type="SUPFAM" id="SSF63380">
    <property type="entry name" value="Riboflavin synthase domain-like"/>
    <property type="match status" value="1"/>
</dbReference>
<evidence type="ECO:0000313" key="4">
    <source>
        <dbReference type="Proteomes" id="UP000294901"/>
    </source>
</evidence>
<dbReference type="InterPro" id="IPR013113">
    <property type="entry name" value="SIP_FAD-bd"/>
</dbReference>
<dbReference type="Pfam" id="PF08021">
    <property type="entry name" value="FAD_binding_9"/>
    <property type="match status" value="1"/>
</dbReference>
<dbReference type="Pfam" id="PF04954">
    <property type="entry name" value="SIP"/>
    <property type="match status" value="1"/>
</dbReference>
<feature type="region of interest" description="Disordered" evidence="1">
    <location>
        <begin position="257"/>
        <end position="276"/>
    </location>
</feature>
<evidence type="ECO:0000313" key="3">
    <source>
        <dbReference type="EMBL" id="TDO41023.1"/>
    </source>
</evidence>
<dbReference type="Proteomes" id="UP000294901">
    <property type="component" value="Unassembled WGS sequence"/>
</dbReference>
<accession>A0A4R6JW76</accession>
<dbReference type="AlphaFoldDB" id="A0A4R6JW76"/>
<reference evidence="3 4" key="1">
    <citation type="submission" date="2019-03" db="EMBL/GenBank/DDBJ databases">
        <title>Sequencing the genomes of 1000 actinobacteria strains.</title>
        <authorList>
            <person name="Klenk H.-P."/>
        </authorList>
    </citation>
    <scope>NUCLEOTIDE SEQUENCE [LARGE SCALE GENOMIC DNA]</scope>
    <source>
        <strain evidence="3 4">DSM 43805</strain>
    </source>
</reference>
<keyword evidence="4" id="KW-1185">Reference proteome</keyword>
<dbReference type="PROSITE" id="PS51384">
    <property type="entry name" value="FAD_FR"/>
    <property type="match status" value="1"/>
</dbReference>